<dbReference type="EMBL" id="MHQM01000051">
    <property type="protein sequence ID" value="OHA02295.1"/>
    <property type="molecule type" value="Genomic_DNA"/>
</dbReference>
<proteinExistence type="predicted"/>
<reference evidence="1 2" key="1">
    <citation type="journal article" date="2016" name="Nat. Commun.">
        <title>Thousands of microbial genomes shed light on interconnected biogeochemical processes in an aquifer system.</title>
        <authorList>
            <person name="Anantharaman K."/>
            <person name="Brown C.T."/>
            <person name="Hug L.A."/>
            <person name="Sharon I."/>
            <person name="Castelle C.J."/>
            <person name="Probst A.J."/>
            <person name="Thomas B.C."/>
            <person name="Singh A."/>
            <person name="Wilkins M.J."/>
            <person name="Karaoz U."/>
            <person name="Brodie E.L."/>
            <person name="Williams K.H."/>
            <person name="Hubbard S.S."/>
            <person name="Banfield J.F."/>
        </authorList>
    </citation>
    <scope>NUCLEOTIDE SEQUENCE [LARGE SCALE GENOMIC DNA]</scope>
</reference>
<sequence>MRSGLIGLEERFFEMEKRSGRFIVKFVEIVNKAEIIGMVKKDIAFFYTAITDVVNLVFCKIYFSPRHIPIL</sequence>
<dbReference type="Proteomes" id="UP000178510">
    <property type="component" value="Unassembled WGS sequence"/>
</dbReference>
<dbReference type="STRING" id="1802274.A3J58_00515"/>
<name>A0A1G2KS80_9BACT</name>
<organism evidence="1 2">
    <name type="scientific">Candidatus Sungbacteria bacterium RIFCSPHIGHO2_02_FULL_52_23</name>
    <dbReference type="NCBI Taxonomy" id="1802274"/>
    <lineage>
        <taxon>Bacteria</taxon>
        <taxon>Candidatus Sungiibacteriota</taxon>
    </lineage>
</organism>
<evidence type="ECO:0000313" key="1">
    <source>
        <dbReference type="EMBL" id="OHA02295.1"/>
    </source>
</evidence>
<gene>
    <name evidence="1" type="ORF">A3J58_00515</name>
</gene>
<comment type="caution">
    <text evidence="1">The sequence shown here is derived from an EMBL/GenBank/DDBJ whole genome shotgun (WGS) entry which is preliminary data.</text>
</comment>
<evidence type="ECO:0000313" key="2">
    <source>
        <dbReference type="Proteomes" id="UP000178510"/>
    </source>
</evidence>
<protein>
    <submittedName>
        <fullName evidence="1">Uncharacterized protein</fullName>
    </submittedName>
</protein>
<accession>A0A1G2KS80</accession>
<dbReference type="AlphaFoldDB" id="A0A1G2KS80"/>